<name>A0A1U7NUW6_9DEIO</name>
<keyword evidence="2 7" id="KW-0813">Transport</keyword>
<keyword evidence="6 7" id="KW-0472">Membrane</keyword>
<dbReference type="SUPFAM" id="SSF161098">
    <property type="entry name" value="MetI-like"/>
    <property type="match status" value="1"/>
</dbReference>
<dbReference type="OrthoDB" id="31780at2"/>
<keyword evidence="9" id="KW-0762">Sugar transport</keyword>
<protein>
    <submittedName>
        <fullName evidence="9">ABC type sugar transport system, permease protein</fullName>
    </submittedName>
</protein>
<keyword evidence="5 7" id="KW-1133">Transmembrane helix</keyword>
<evidence type="ECO:0000256" key="3">
    <source>
        <dbReference type="ARBA" id="ARBA00022475"/>
    </source>
</evidence>
<evidence type="ECO:0000256" key="4">
    <source>
        <dbReference type="ARBA" id="ARBA00022692"/>
    </source>
</evidence>
<accession>A0A1U7NUW6</accession>
<dbReference type="GO" id="GO:0005886">
    <property type="term" value="C:plasma membrane"/>
    <property type="evidence" value="ECO:0007669"/>
    <property type="project" value="UniProtKB-SubCell"/>
</dbReference>
<feature type="transmembrane region" description="Helical" evidence="7">
    <location>
        <begin position="88"/>
        <end position="112"/>
    </location>
</feature>
<dbReference type="Pfam" id="PF00528">
    <property type="entry name" value="BPD_transp_1"/>
    <property type="match status" value="1"/>
</dbReference>
<dbReference type="InterPro" id="IPR035906">
    <property type="entry name" value="MetI-like_sf"/>
</dbReference>
<keyword evidence="3" id="KW-1003">Cell membrane</keyword>
<dbReference type="AlphaFoldDB" id="A0A1U7NUW6"/>
<dbReference type="GO" id="GO:0055085">
    <property type="term" value="P:transmembrane transport"/>
    <property type="evidence" value="ECO:0007669"/>
    <property type="project" value="InterPro"/>
</dbReference>
<evidence type="ECO:0000256" key="1">
    <source>
        <dbReference type="ARBA" id="ARBA00004651"/>
    </source>
</evidence>
<evidence type="ECO:0000256" key="2">
    <source>
        <dbReference type="ARBA" id="ARBA00022448"/>
    </source>
</evidence>
<feature type="transmembrane region" description="Helical" evidence="7">
    <location>
        <begin position="162"/>
        <end position="183"/>
    </location>
</feature>
<evidence type="ECO:0000256" key="5">
    <source>
        <dbReference type="ARBA" id="ARBA00022989"/>
    </source>
</evidence>
<comment type="caution">
    <text evidence="9">The sequence shown here is derived from an EMBL/GenBank/DDBJ whole genome shotgun (WGS) entry which is preliminary data.</text>
</comment>
<feature type="transmembrane region" description="Helical" evidence="7">
    <location>
        <begin position="204"/>
        <end position="229"/>
    </location>
</feature>
<dbReference type="Proteomes" id="UP000186607">
    <property type="component" value="Unassembled WGS sequence"/>
</dbReference>
<keyword evidence="4 7" id="KW-0812">Transmembrane</keyword>
<feature type="transmembrane region" description="Helical" evidence="7">
    <location>
        <begin position="119"/>
        <end position="142"/>
    </location>
</feature>
<dbReference type="Gene3D" id="1.10.3720.10">
    <property type="entry name" value="MetI-like"/>
    <property type="match status" value="1"/>
</dbReference>
<comment type="subcellular location">
    <subcellularLocation>
        <location evidence="1 7">Cell membrane</location>
        <topology evidence="1 7">Multi-pass membrane protein</topology>
    </subcellularLocation>
</comment>
<feature type="transmembrane region" description="Helical" evidence="7">
    <location>
        <begin position="34"/>
        <end position="56"/>
    </location>
</feature>
<evidence type="ECO:0000256" key="6">
    <source>
        <dbReference type="ARBA" id="ARBA00023136"/>
    </source>
</evidence>
<dbReference type="CDD" id="cd06261">
    <property type="entry name" value="TM_PBP2"/>
    <property type="match status" value="1"/>
</dbReference>
<dbReference type="PROSITE" id="PS50928">
    <property type="entry name" value="ABC_TM1"/>
    <property type="match status" value="1"/>
</dbReference>
<proteinExistence type="inferred from homology"/>
<feature type="transmembrane region" description="Helical" evidence="7">
    <location>
        <begin position="264"/>
        <end position="283"/>
    </location>
</feature>
<dbReference type="InterPro" id="IPR000515">
    <property type="entry name" value="MetI-like"/>
</dbReference>
<dbReference type="EMBL" id="MSTI01000134">
    <property type="protein sequence ID" value="OLV16697.1"/>
    <property type="molecule type" value="Genomic_DNA"/>
</dbReference>
<keyword evidence="10" id="KW-1185">Reference proteome</keyword>
<sequence>MTVTQGSSPQDSGPHVQRRQRVRAGAVWATVSRWVIYALLLFIFIAPFWGVLMGALSVKAVRAGQMALLPNGLTLSNFMQSWETSAPYFLNSVLVAGAALALQVTVSTLAAYALARKKFVGAAIVSLLILSTLMLPEEVIAIPLFLVLRDLPLIHLKLTDNLWGMILPLAGWAFSIFVLTEFMRGIPVELEEAARVDGAGDIVIFTRIILPLVRPALGTVTVFGFIMIWDQYLLPLIVTNNQKLYTLPVMLAQLKADELSLPNVFLATTFLALLPSMIVYYALQRYFSAGLLSGAVKG</sequence>
<evidence type="ECO:0000256" key="7">
    <source>
        <dbReference type="RuleBase" id="RU363032"/>
    </source>
</evidence>
<dbReference type="RefSeq" id="WP_083653650.1">
    <property type="nucleotide sequence ID" value="NZ_MSTI01000134.1"/>
</dbReference>
<evidence type="ECO:0000313" key="10">
    <source>
        <dbReference type="Proteomes" id="UP000186607"/>
    </source>
</evidence>
<evidence type="ECO:0000313" key="9">
    <source>
        <dbReference type="EMBL" id="OLV16697.1"/>
    </source>
</evidence>
<comment type="similarity">
    <text evidence="7">Belongs to the binding-protein-dependent transport system permease family.</text>
</comment>
<dbReference type="STRING" id="249408.BOO71_0011116"/>
<feature type="domain" description="ABC transmembrane type-1" evidence="8">
    <location>
        <begin position="89"/>
        <end position="283"/>
    </location>
</feature>
<organism evidence="9 10">
    <name type="scientific">Deinococcus marmoris</name>
    <dbReference type="NCBI Taxonomy" id="249408"/>
    <lineage>
        <taxon>Bacteria</taxon>
        <taxon>Thermotogati</taxon>
        <taxon>Deinococcota</taxon>
        <taxon>Deinococci</taxon>
        <taxon>Deinococcales</taxon>
        <taxon>Deinococcaceae</taxon>
        <taxon>Deinococcus</taxon>
    </lineage>
</organism>
<reference evidence="9 10" key="1">
    <citation type="submission" date="2017-01" db="EMBL/GenBank/DDBJ databases">
        <title>Genome Analysis of Deinococcus marmoris KOPRI26562.</title>
        <authorList>
            <person name="Kim J.H."/>
            <person name="Oh H.-M."/>
        </authorList>
    </citation>
    <scope>NUCLEOTIDE SEQUENCE [LARGE SCALE GENOMIC DNA]</scope>
    <source>
        <strain evidence="9 10">KOPRI26562</strain>
    </source>
</reference>
<dbReference type="PANTHER" id="PTHR43744:SF3">
    <property type="entry name" value="LACTOSE TRANSPORT SYSTEM PERMEASE PROTEIN LACG"/>
    <property type="match status" value="1"/>
</dbReference>
<evidence type="ECO:0000259" key="8">
    <source>
        <dbReference type="PROSITE" id="PS50928"/>
    </source>
</evidence>
<dbReference type="PANTHER" id="PTHR43744">
    <property type="entry name" value="ABC TRANSPORTER PERMEASE PROTEIN MG189-RELATED-RELATED"/>
    <property type="match status" value="1"/>
</dbReference>
<gene>
    <name evidence="9" type="ORF">BOO71_0011116</name>
</gene>